<dbReference type="Gene3D" id="1.25.40.10">
    <property type="entry name" value="Tetratricopeptide repeat domain"/>
    <property type="match status" value="1"/>
</dbReference>
<proteinExistence type="predicted"/>
<dbReference type="AlphaFoldDB" id="A0AAV4PRH5"/>
<keyword evidence="2" id="KW-1185">Reference proteome</keyword>
<gene>
    <name evidence="1" type="ORF">CDAR_127741</name>
</gene>
<sequence length="80" mass="8721">MIKCAAGKRGKKEVAEGLFLKAVHLDPEFVPAISSLASLYAGEEGRLADAERLYVWATHLDPDDADVLNNYGFFLETHGA</sequence>
<dbReference type="Proteomes" id="UP001054837">
    <property type="component" value="Unassembled WGS sequence"/>
</dbReference>
<protein>
    <recommendedName>
        <fullName evidence="3">Tetratricopeptide repeat protein</fullName>
    </recommendedName>
</protein>
<dbReference type="InterPro" id="IPR011990">
    <property type="entry name" value="TPR-like_helical_dom_sf"/>
</dbReference>
<reference evidence="1 2" key="1">
    <citation type="submission" date="2021-06" db="EMBL/GenBank/DDBJ databases">
        <title>Caerostris darwini draft genome.</title>
        <authorList>
            <person name="Kono N."/>
            <person name="Arakawa K."/>
        </authorList>
    </citation>
    <scope>NUCLEOTIDE SEQUENCE [LARGE SCALE GENOMIC DNA]</scope>
</reference>
<evidence type="ECO:0008006" key="3">
    <source>
        <dbReference type="Google" id="ProtNLM"/>
    </source>
</evidence>
<evidence type="ECO:0000313" key="1">
    <source>
        <dbReference type="EMBL" id="GIX98429.1"/>
    </source>
</evidence>
<dbReference type="SUPFAM" id="SSF48452">
    <property type="entry name" value="TPR-like"/>
    <property type="match status" value="1"/>
</dbReference>
<accession>A0AAV4PRH5</accession>
<evidence type="ECO:0000313" key="2">
    <source>
        <dbReference type="Proteomes" id="UP001054837"/>
    </source>
</evidence>
<organism evidence="1 2">
    <name type="scientific">Caerostris darwini</name>
    <dbReference type="NCBI Taxonomy" id="1538125"/>
    <lineage>
        <taxon>Eukaryota</taxon>
        <taxon>Metazoa</taxon>
        <taxon>Ecdysozoa</taxon>
        <taxon>Arthropoda</taxon>
        <taxon>Chelicerata</taxon>
        <taxon>Arachnida</taxon>
        <taxon>Araneae</taxon>
        <taxon>Araneomorphae</taxon>
        <taxon>Entelegynae</taxon>
        <taxon>Araneoidea</taxon>
        <taxon>Araneidae</taxon>
        <taxon>Caerostris</taxon>
    </lineage>
</organism>
<dbReference type="EMBL" id="BPLQ01003159">
    <property type="protein sequence ID" value="GIX98429.1"/>
    <property type="molecule type" value="Genomic_DNA"/>
</dbReference>
<name>A0AAV4PRH5_9ARAC</name>
<comment type="caution">
    <text evidence="1">The sequence shown here is derived from an EMBL/GenBank/DDBJ whole genome shotgun (WGS) entry which is preliminary data.</text>
</comment>